<dbReference type="InterPro" id="IPR036388">
    <property type="entry name" value="WH-like_DNA-bd_sf"/>
</dbReference>
<dbReference type="InterPro" id="IPR036390">
    <property type="entry name" value="WH_DNA-bd_sf"/>
</dbReference>
<gene>
    <name evidence="5" type="ORF">OK345_14410</name>
</gene>
<evidence type="ECO:0000313" key="6">
    <source>
        <dbReference type="Proteomes" id="UP001209922"/>
    </source>
</evidence>
<evidence type="ECO:0000256" key="1">
    <source>
        <dbReference type="ARBA" id="ARBA00023015"/>
    </source>
</evidence>
<dbReference type="InterPro" id="IPR050679">
    <property type="entry name" value="Bact_HTH_transcr_reg"/>
</dbReference>
<dbReference type="PANTHER" id="PTHR44846:SF1">
    <property type="entry name" value="MANNOSYL-D-GLYCERATE TRANSPORT_METABOLISM SYSTEM REPRESSOR MNGR-RELATED"/>
    <property type="match status" value="1"/>
</dbReference>
<proteinExistence type="predicted"/>
<evidence type="ECO:0000256" key="2">
    <source>
        <dbReference type="ARBA" id="ARBA00023125"/>
    </source>
</evidence>
<evidence type="ECO:0000256" key="3">
    <source>
        <dbReference type="ARBA" id="ARBA00023163"/>
    </source>
</evidence>
<sequence>MTGTRRTTPRYAELGDLLQSAIERGDYAVGALLPTEMELCERFDVSRHTARAALARLISAGLVQRRPGVGTRVIAQNPAIRYEHGIDSMELLMQYASSTRLELLSGQRLQAGTDMARLLEIDAGDDYLQLTALRLEAPSHPPIALIEMLVPIRPGLATKALLDPARVASAIAEYLNPARLSQVEQVFDAASFDAQAARVLEIGKNKPALRVVRRYRDAHGALLMMATSLHPPGRFAYRTVLSRGHR</sequence>
<dbReference type="InterPro" id="IPR028978">
    <property type="entry name" value="Chorismate_lyase_/UTRA_dom_sf"/>
</dbReference>
<evidence type="ECO:0000313" key="5">
    <source>
        <dbReference type="EMBL" id="MCW4473690.1"/>
    </source>
</evidence>
<dbReference type="PRINTS" id="PR00035">
    <property type="entry name" value="HTHGNTR"/>
</dbReference>
<dbReference type="SUPFAM" id="SSF64288">
    <property type="entry name" value="Chorismate lyase-like"/>
    <property type="match status" value="1"/>
</dbReference>
<accession>A0ABT3JZU6</accession>
<dbReference type="Gene3D" id="3.40.1410.10">
    <property type="entry name" value="Chorismate lyase-like"/>
    <property type="match status" value="1"/>
</dbReference>
<evidence type="ECO:0000259" key="4">
    <source>
        <dbReference type="PROSITE" id="PS50949"/>
    </source>
</evidence>
<reference evidence="5 6" key="1">
    <citation type="submission" date="2022-10" db="EMBL/GenBank/DDBJ databases">
        <title>Xanthomonas sp. H13-6.</title>
        <authorList>
            <person name="Liu X."/>
            <person name="Deng Z."/>
            <person name="Jiang Y."/>
            <person name="Yu T."/>
            <person name="Ai J."/>
        </authorList>
    </citation>
    <scope>NUCLEOTIDE SEQUENCE [LARGE SCALE GENOMIC DNA]</scope>
    <source>
        <strain evidence="5 6">H13-6</strain>
    </source>
</reference>
<dbReference type="CDD" id="cd07377">
    <property type="entry name" value="WHTH_GntR"/>
    <property type="match status" value="1"/>
</dbReference>
<feature type="domain" description="HTH gntR-type" evidence="4">
    <location>
        <begin position="8"/>
        <end position="76"/>
    </location>
</feature>
<dbReference type="InterPro" id="IPR000524">
    <property type="entry name" value="Tscrpt_reg_HTH_GntR"/>
</dbReference>
<keyword evidence="6" id="KW-1185">Reference proteome</keyword>
<dbReference type="SMART" id="SM00866">
    <property type="entry name" value="UTRA"/>
    <property type="match status" value="1"/>
</dbReference>
<name>A0ABT3JZU6_9XANT</name>
<keyword evidence="2" id="KW-0238">DNA-binding</keyword>
<keyword evidence="3" id="KW-0804">Transcription</keyword>
<dbReference type="Pfam" id="PF07702">
    <property type="entry name" value="UTRA"/>
    <property type="match status" value="1"/>
</dbReference>
<dbReference type="EMBL" id="JAPCHY010000013">
    <property type="protein sequence ID" value="MCW4473690.1"/>
    <property type="molecule type" value="Genomic_DNA"/>
</dbReference>
<dbReference type="PROSITE" id="PS50949">
    <property type="entry name" value="HTH_GNTR"/>
    <property type="match status" value="1"/>
</dbReference>
<dbReference type="Gene3D" id="1.10.10.10">
    <property type="entry name" value="Winged helix-like DNA-binding domain superfamily/Winged helix DNA-binding domain"/>
    <property type="match status" value="1"/>
</dbReference>
<dbReference type="Proteomes" id="UP001209922">
    <property type="component" value="Unassembled WGS sequence"/>
</dbReference>
<organism evidence="5 6">
    <name type="scientific">Xanthomonas chitinilytica</name>
    <dbReference type="NCBI Taxonomy" id="2989819"/>
    <lineage>
        <taxon>Bacteria</taxon>
        <taxon>Pseudomonadati</taxon>
        <taxon>Pseudomonadota</taxon>
        <taxon>Gammaproteobacteria</taxon>
        <taxon>Lysobacterales</taxon>
        <taxon>Lysobacteraceae</taxon>
        <taxon>Xanthomonas</taxon>
    </lineage>
</organism>
<protein>
    <submittedName>
        <fullName evidence="5">GntR family transcriptional regulator</fullName>
    </submittedName>
</protein>
<dbReference type="RefSeq" id="WP_265128677.1">
    <property type="nucleotide sequence ID" value="NZ_JAPCHY010000013.1"/>
</dbReference>
<dbReference type="Pfam" id="PF00392">
    <property type="entry name" value="GntR"/>
    <property type="match status" value="1"/>
</dbReference>
<dbReference type="PANTHER" id="PTHR44846">
    <property type="entry name" value="MANNOSYL-D-GLYCERATE TRANSPORT/METABOLISM SYSTEM REPRESSOR MNGR-RELATED"/>
    <property type="match status" value="1"/>
</dbReference>
<dbReference type="InterPro" id="IPR011663">
    <property type="entry name" value="UTRA"/>
</dbReference>
<dbReference type="SUPFAM" id="SSF46785">
    <property type="entry name" value="Winged helix' DNA-binding domain"/>
    <property type="match status" value="1"/>
</dbReference>
<dbReference type="SMART" id="SM00345">
    <property type="entry name" value="HTH_GNTR"/>
    <property type="match status" value="1"/>
</dbReference>
<comment type="caution">
    <text evidence="5">The sequence shown here is derived from an EMBL/GenBank/DDBJ whole genome shotgun (WGS) entry which is preliminary data.</text>
</comment>
<keyword evidence="1" id="KW-0805">Transcription regulation</keyword>